<sequence length="591" mass="68354">MIFEVSDRREHFESEDGDDDNDGIRLSQMFPHAVGLLKCDGSIKKRDSMFDNPDSSLHVSVKKSKLSPYHHHAQDEDDLRQVIDNIDKVHERKEEELKALSQKIAEITVEFMAKEIELDAVNNLIGELEEKLDSEKKKLLQVISMKKRFEGRVKELESREKLLEGHMEEIEPKEKKELVNELESEKKHIESRLQELESKEKQFEGQKKEFKGRVKVLESKEEEFEGRVKEFKSERKQFETQVEHFKSKEKQFEGRWKELELKENKFIVQVKEFELKEKQFGRQVKGLESKMNKLDGQLKKPESTKKQYDALTEHIAEEKDLVASYMDDQLSRNFGGTSLQLHISEKTDGLESLHTGILVDLLESSDPSRFVLDMIQNTIVPLSKKGDNVVIIADYQILLLEQLMKISPNIEPCVRDEALKLALDMKANMKENSKNPLVVLGFLLLLSNYGLVTSFDEDELLELFAFVAEHKIAMELFGTMGFANKASDFVENLIRRKQFVVAVRFISAYNLANKNKLVDLLQEHVQNAKLICEGSCKKTNSIEIKDKARDQEIASLRTVLQCILDHNLQSADLLDKEIQYRILELKAHKGH</sequence>
<dbReference type="OrthoDB" id="1423442at2759"/>
<protein>
    <recommendedName>
        <fullName evidence="5">FRIGIDA-like protein</fullName>
    </recommendedName>
</protein>
<dbReference type="PANTHER" id="PTHR31791">
    <property type="entry name" value="FRIGIDA-LIKE PROTEIN 3-RELATED"/>
    <property type="match status" value="1"/>
</dbReference>
<dbReference type="PANTHER" id="PTHR31791:SF37">
    <property type="entry name" value="A_TM021B04.7 PROTEIN"/>
    <property type="match status" value="1"/>
</dbReference>
<dbReference type="KEGG" id="mtr:25487784"/>
<evidence type="ECO:0000313" key="11">
    <source>
        <dbReference type="Proteomes" id="UP000002051"/>
    </source>
</evidence>
<dbReference type="Gene3D" id="1.20.5.170">
    <property type="match status" value="1"/>
</dbReference>
<name>A0A072VMB5_MEDTR</name>
<dbReference type="AlphaFoldDB" id="A0A072VMB5"/>
<reference evidence="8 11" key="1">
    <citation type="journal article" date="2011" name="Nature">
        <title>The Medicago genome provides insight into the evolution of rhizobial symbioses.</title>
        <authorList>
            <person name="Young N.D."/>
            <person name="Debelle F."/>
            <person name="Oldroyd G.E."/>
            <person name="Geurts R."/>
            <person name="Cannon S.B."/>
            <person name="Udvardi M.K."/>
            <person name="Benedito V.A."/>
            <person name="Mayer K.F."/>
            <person name="Gouzy J."/>
            <person name="Schoof H."/>
            <person name="Van de Peer Y."/>
            <person name="Proost S."/>
            <person name="Cook D.R."/>
            <person name="Meyers B.C."/>
            <person name="Spannagl M."/>
            <person name="Cheung F."/>
            <person name="De Mita S."/>
            <person name="Krishnakumar V."/>
            <person name="Gundlach H."/>
            <person name="Zhou S."/>
            <person name="Mudge J."/>
            <person name="Bharti A.K."/>
            <person name="Murray J.D."/>
            <person name="Naoumkina M.A."/>
            <person name="Rosen B."/>
            <person name="Silverstein K.A."/>
            <person name="Tang H."/>
            <person name="Rombauts S."/>
            <person name="Zhao P.X."/>
            <person name="Zhou P."/>
            <person name="Barbe V."/>
            <person name="Bardou P."/>
            <person name="Bechner M."/>
            <person name="Bellec A."/>
            <person name="Berger A."/>
            <person name="Berges H."/>
            <person name="Bidwell S."/>
            <person name="Bisseling T."/>
            <person name="Choisne N."/>
            <person name="Couloux A."/>
            <person name="Denny R."/>
            <person name="Deshpande S."/>
            <person name="Dai X."/>
            <person name="Doyle J.J."/>
            <person name="Dudez A.M."/>
            <person name="Farmer A.D."/>
            <person name="Fouteau S."/>
            <person name="Franken C."/>
            <person name="Gibelin C."/>
            <person name="Gish J."/>
            <person name="Goldstein S."/>
            <person name="Gonzalez A.J."/>
            <person name="Green P.J."/>
            <person name="Hallab A."/>
            <person name="Hartog M."/>
            <person name="Hua A."/>
            <person name="Humphray S.J."/>
            <person name="Jeong D.H."/>
            <person name="Jing Y."/>
            <person name="Jocker A."/>
            <person name="Kenton S.M."/>
            <person name="Kim D.J."/>
            <person name="Klee K."/>
            <person name="Lai H."/>
            <person name="Lang C."/>
            <person name="Lin S."/>
            <person name="Macmil S.L."/>
            <person name="Magdelenat G."/>
            <person name="Matthews L."/>
            <person name="McCorrison J."/>
            <person name="Monaghan E.L."/>
            <person name="Mun J.H."/>
            <person name="Najar F.Z."/>
            <person name="Nicholson C."/>
            <person name="Noirot C."/>
            <person name="O'Bleness M."/>
            <person name="Paule C.R."/>
            <person name="Poulain J."/>
            <person name="Prion F."/>
            <person name="Qin B."/>
            <person name="Qu C."/>
            <person name="Retzel E.F."/>
            <person name="Riddle C."/>
            <person name="Sallet E."/>
            <person name="Samain S."/>
            <person name="Samson N."/>
            <person name="Sanders I."/>
            <person name="Saurat O."/>
            <person name="Scarpelli C."/>
            <person name="Schiex T."/>
            <person name="Segurens B."/>
            <person name="Severin A.J."/>
            <person name="Sherrier D.J."/>
            <person name="Shi R."/>
            <person name="Sims S."/>
            <person name="Singer S.R."/>
            <person name="Sinharoy S."/>
            <person name="Sterck L."/>
            <person name="Viollet A."/>
            <person name="Wang B.B."/>
            <person name="Wang K."/>
            <person name="Wang M."/>
            <person name="Wang X."/>
            <person name="Warfsmann J."/>
            <person name="Weissenbach J."/>
            <person name="White D.D."/>
            <person name="White J.D."/>
            <person name="Wiley G.B."/>
            <person name="Wincker P."/>
            <person name="Xing Y."/>
            <person name="Yang L."/>
            <person name="Yao Z."/>
            <person name="Ying F."/>
            <person name="Zhai J."/>
            <person name="Zhou L."/>
            <person name="Zuber A."/>
            <person name="Denarie J."/>
            <person name="Dixon R.A."/>
            <person name="May G.D."/>
            <person name="Schwartz D.C."/>
            <person name="Rogers J."/>
            <person name="Quetier F."/>
            <person name="Town C.D."/>
            <person name="Roe B.A."/>
        </authorList>
    </citation>
    <scope>NUCLEOTIDE SEQUENCE [LARGE SCALE GENOMIC DNA]</scope>
    <source>
        <strain evidence="8">A17</strain>
        <strain evidence="10 11">cv. Jemalong A17</strain>
    </source>
</reference>
<evidence type="ECO:0000313" key="12">
    <source>
        <dbReference type="Proteomes" id="UP000265566"/>
    </source>
</evidence>
<evidence type="ECO:0000256" key="2">
    <source>
        <dbReference type="ARBA" id="ARBA00022473"/>
    </source>
</evidence>
<evidence type="ECO:0000313" key="9">
    <source>
        <dbReference type="EMBL" id="RHN75843.1"/>
    </source>
</evidence>
<evidence type="ECO:0000256" key="7">
    <source>
        <dbReference type="SAM" id="MobiDB-lite"/>
    </source>
</evidence>
<evidence type="ECO:0000313" key="8">
    <source>
        <dbReference type="EMBL" id="KEH39280.1"/>
    </source>
</evidence>
<dbReference type="EMBL" id="CM001218">
    <property type="protein sequence ID" value="KEH39280.1"/>
    <property type="molecule type" value="Genomic_DNA"/>
</dbReference>
<evidence type="ECO:0000256" key="1">
    <source>
        <dbReference type="ARBA" id="ARBA00008956"/>
    </source>
</evidence>
<dbReference type="Proteomes" id="UP000002051">
    <property type="component" value="Chromosome 2"/>
</dbReference>
<accession>A0A072VMB5</accession>
<keyword evidence="4 5" id="KW-0287">Flowering</keyword>
<evidence type="ECO:0000256" key="4">
    <source>
        <dbReference type="ARBA" id="ARBA00023089"/>
    </source>
</evidence>
<keyword evidence="2 5" id="KW-0217">Developmental protein</keyword>
<keyword evidence="6" id="KW-0175">Coiled coil</keyword>
<dbReference type="EMBL" id="PSQE01000002">
    <property type="protein sequence ID" value="RHN75843.1"/>
    <property type="molecule type" value="Genomic_DNA"/>
</dbReference>
<reference evidence="8 11" key="2">
    <citation type="journal article" date="2014" name="BMC Genomics">
        <title>An improved genome release (version Mt4.0) for the model legume Medicago truncatula.</title>
        <authorList>
            <person name="Tang H."/>
            <person name="Krishnakumar V."/>
            <person name="Bidwell S."/>
            <person name="Rosen B."/>
            <person name="Chan A."/>
            <person name="Zhou S."/>
            <person name="Gentzbittel L."/>
            <person name="Childs K.L."/>
            <person name="Yandell M."/>
            <person name="Gundlach H."/>
            <person name="Mayer K.F."/>
            <person name="Schwartz D.C."/>
            <person name="Town C.D."/>
        </authorList>
    </citation>
    <scope>GENOME REANNOTATION</scope>
    <source>
        <strain evidence="8">A17</strain>
        <strain evidence="10 11">cv. Jemalong A17</strain>
    </source>
</reference>
<evidence type="ECO:0000256" key="3">
    <source>
        <dbReference type="ARBA" id="ARBA00022782"/>
    </source>
</evidence>
<dbReference type="Proteomes" id="UP000265566">
    <property type="component" value="Chromosome 2"/>
</dbReference>
<dbReference type="SUPFAM" id="SSF57997">
    <property type="entry name" value="Tropomyosin"/>
    <property type="match status" value="1"/>
</dbReference>
<dbReference type="Gramene" id="rna12097">
    <property type="protein sequence ID" value="RHN75843.1"/>
    <property type="gene ID" value="gene12097"/>
</dbReference>
<reference evidence="10" key="3">
    <citation type="submission" date="2015-04" db="UniProtKB">
        <authorList>
            <consortium name="EnsemblPlants"/>
        </authorList>
    </citation>
    <scope>IDENTIFICATION</scope>
    <source>
        <strain evidence="10">cv. Jemalong A17</strain>
    </source>
</reference>
<proteinExistence type="inferred from homology"/>
<dbReference type="EnsemblPlants" id="KEH39280">
    <property type="protein sequence ID" value="KEH39280"/>
    <property type="gene ID" value="MTR_2g091240"/>
</dbReference>
<dbReference type="Pfam" id="PF07899">
    <property type="entry name" value="Frigida"/>
    <property type="match status" value="1"/>
</dbReference>
<feature type="compositionally biased region" description="Basic and acidic residues" evidence="7">
    <location>
        <begin position="1"/>
        <end position="14"/>
    </location>
</feature>
<keyword evidence="11" id="KW-1185">Reference proteome</keyword>
<evidence type="ECO:0000256" key="5">
    <source>
        <dbReference type="RuleBase" id="RU364012"/>
    </source>
</evidence>
<dbReference type="InterPro" id="IPR012474">
    <property type="entry name" value="Frigida"/>
</dbReference>
<keyword evidence="3 5" id="KW-0221">Differentiation</keyword>
<reference evidence="12" key="4">
    <citation type="journal article" date="2018" name="Nat. Plants">
        <title>Whole-genome landscape of Medicago truncatula symbiotic genes.</title>
        <authorList>
            <person name="Pecrix Y."/>
            <person name="Staton S.E."/>
            <person name="Sallet E."/>
            <person name="Lelandais-Briere C."/>
            <person name="Moreau S."/>
            <person name="Carrere S."/>
            <person name="Blein T."/>
            <person name="Jardinaud M.F."/>
            <person name="Latrasse D."/>
            <person name="Zouine M."/>
            <person name="Zahm M."/>
            <person name="Kreplak J."/>
            <person name="Mayjonade B."/>
            <person name="Satge C."/>
            <person name="Perez M."/>
            <person name="Cauet S."/>
            <person name="Marande W."/>
            <person name="Chantry-Darmon C."/>
            <person name="Lopez-Roques C."/>
            <person name="Bouchez O."/>
            <person name="Berard A."/>
            <person name="Debelle F."/>
            <person name="Munos S."/>
            <person name="Bendahmane A."/>
            <person name="Berges H."/>
            <person name="Niebel A."/>
            <person name="Buitink J."/>
            <person name="Frugier F."/>
            <person name="Benhamed M."/>
            <person name="Crespi M."/>
            <person name="Gouzy J."/>
            <person name="Gamas P."/>
        </authorList>
    </citation>
    <scope>NUCLEOTIDE SEQUENCE [LARGE SCALE GENOMIC DNA]</scope>
    <source>
        <strain evidence="12">cv. Jemalong A17</strain>
    </source>
</reference>
<feature type="coiled-coil region" evidence="6">
    <location>
        <begin position="83"/>
        <end position="138"/>
    </location>
</feature>
<organism evidence="8 11">
    <name type="scientific">Medicago truncatula</name>
    <name type="common">Barrel medic</name>
    <name type="synonym">Medicago tribuloides</name>
    <dbReference type="NCBI Taxonomy" id="3880"/>
    <lineage>
        <taxon>Eukaryota</taxon>
        <taxon>Viridiplantae</taxon>
        <taxon>Streptophyta</taxon>
        <taxon>Embryophyta</taxon>
        <taxon>Tracheophyta</taxon>
        <taxon>Spermatophyta</taxon>
        <taxon>Magnoliopsida</taxon>
        <taxon>eudicotyledons</taxon>
        <taxon>Gunneridae</taxon>
        <taxon>Pentapetalae</taxon>
        <taxon>rosids</taxon>
        <taxon>fabids</taxon>
        <taxon>Fabales</taxon>
        <taxon>Fabaceae</taxon>
        <taxon>Papilionoideae</taxon>
        <taxon>50 kb inversion clade</taxon>
        <taxon>NPAAA clade</taxon>
        <taxon>Hologalegina</taxon>
        <taxon>IRL clade</taxon>
        <taxon>Trifolieae</taxon>
        <taxon>Medicago</taxon>
    </lineage>
</organism>
<evidence type="ECO:0000313" key="10">
    <source>
        <dbReference type="EnsemblPlants" id="KEH39280"/>
    </source>
</evidence>
<dbReference type="HOGENOM" id="CLU_017941_1_0_1"/>
<feature type="coiled-coil region" evidence="6">
    <location>
        <begin position="175"/>
        <end position="248"/>
    </location>
</feature>
<feature type="region of interest" description="Disordered" evidence="7">
    <location>
        <begin position="1"/>
        <end position="23"/>
    </location>
</feature>
<evidence type="ECO:0000256" key="6">
    <source>
        <dbReference type="SAM" id="Coils"/>
    </source>
</evidence>
<dbReference type="GO" id="GO:0009908">
    <property type="term" value="P:flower development"/>
    <property type="evidence" value="ECO:0007669"/>
    <property type="project" value="UniProtKB-KW"/>
</dbReference>
<reference evidence="9" key="5">
    <citation type="journal article" date="2018" name="Nat. Plants">
        <title>Whole-genome landscape of Medicago truncatula symbiotic genes.</title>
        <authorList>
            <person name="Pecrix Y."/>
            <person name="Gamas P."/>
            <person name="Carrere S."/>
        </authorList>
    </citation>
    <scope>NUCLEOTIDE SEQUENCE</scope>
    <source>
        <tissue evidence="9">Leaves</tissue>
    </source>
</reference>
<comment type="similarity">
    <text evidence="1 5">Belongs to the Frigida family.</text>
</comment>
<gene>
    <name evidence="10" type="primary">25487784</name>
    <name evidence="8" type="ordered locus">MTR_2g091240</name>
    <name evidence="9" type="ORF">MtrunA17_Chr2g0325611</name>
</gene>
<dbReference type="GO" id="GO:0030154">
    <property type="term" value="P:cell differentiation"/>
    <property type="evidence" value="ECO:0007669"/>
    <property type="project" value="UniProtKB-KW"/>
</dbReference>